<feature type="compositionally biased region" description="Low complexity" evidence="1">
    <location>
        <begin position="136"/>
        <end position="148"/>
    </location>
</feature>
<keyword evidence="5" id="KW-1185">Reference proteome</keyword>
<protein>
    <submittedName>
        <fullName evidence="4">DUF4349 domain-containing protein</fullName>
    </submittedName>
</protein>
<feature type="region of interest" description="Disordered" evidence="1">
    <location>
        <begin position="84"/>
        <end position="148"/>
    </location>
</feature>
<dbReference type="InterPro" id="IPR025645">
    <property type="entry name" value="DUF4349"/>
</dbReference>
<keyword evidence="2" id="KW-0812">Transmembrane</keyword>
<proteinExistence type="predicted"/>
<reference evidence="4" key="1">
    <citation type="submission" date="2020-12" db="EMBL/GenBank/DDBJ databases">
        <title>Vagococcus allomyrinae sp. nov. and Enterococcus lavae sp. nov., isolated from the larvae of Allomyrina dichotoma.</title>
        <authorList>
            <person name="Lee S.D."/>
        </authorList>
    </citation>
    <scope>NUCLEOTIDE SEQUENCE</scope>
    <source>
        <strain evidence="4">BWB3-3</strain>
    </source>
</reference>
<evidence type="ECO:0000259" key="3">
    <source>
        <dbReference type="Pfam" id="PF14257"/>
    </source>
</evidence>
<feature type="domain" description="DUF4349" evidence="3">
    <location>
        <begin position="152"/>
        <end position="365"/>
    </location>
</feature>
<evidence type="ECO:0000313" key="4">
    <source>
        <dbReference type="EMBL" id="MBP1043243.1"/>
    </source>
</evidence>
<evidence type="ECO:0000313" key="5">
    <source>
        <dbReference type="Proteomes" id="UP000674938"/>
    </source>
</evidence>
<keyword evidence="2" id="KW-1133">Transmembrane helix</keyword>
<dbReference type="Proteomes" id="UP000674938">
    <property type="component" value="Unassembled WGS sequence"/>
</dbReference>
<keyword evidence="2" id="KW-0472">Membrane</keyword>
<feature type="transmembrane region" description="Helical" evidence="2">
    <location>
        <begin position="343"/>
        <end position="367"/>
    </location>
</feature>
<evidence type="ECO:0000256" key="1">
    <source>
        <dbReference type="SAM" id="MobiDB-lite"/>
    </source>
</evidence>
<feature type="transmembrane region" description="Helical" evidence="2">
    <location>
        <begin position="58"/>
        <end position="76"/>
    </location>
</feature>
<accession>A0A940SYC5</accession>
<feature type="compositionally biased region" description="Polar residues" evidence="1">
    <location>
        <begin position="84"/>
        <end position="95"/>
    </location>
</feature>
<evidence type="ECO:0000256" key="2">
    <source>
        <dbReference type="SAM" id="Phobius"/>
    </source>
</evidence>
<dbReference type="RefSeq" id="WP_209531056.1">
    <property type="nucleotide sequence ID" value="NZ_JAEEGA010000015.1"/>
</dbReference>
<comment type="caution">
    <text evidence="4">The sequence shown here is derived from an EMBL/GenBank/DDBJ whole genome shotgun (WGS) entry which is preliminary data.</text>
</comment>
<dbReference type="EMBL" id="JAEEGA010000015">
    <property type="protein sequence ID" value="MBP1043243.1"/>
    <property type="molecule type" value="Genomic_DNA"/>
</dbReference>
<sequence length="373" mass="41702">MKMNNQWEKEWQEINVPQKAVFQAIEKGLGADQKKGVESSQRRKVTKIRSFIKKNHRLLAVAATVLLLASAGIASINSNRQMKFNSSESQHQSAPQADKAVESPAATPKVDEATGQQEVETKGKVEFSTNEAGGDAATEASPEAKKSAASTQKLIKTYDIAKETNDFSQTIERIEKTVKTYDGYVSQSDITNQESDDLLRRASYTFRIPQAKVEEFVTALAKIGETISSSENATDYSLSYADNDSRITALQTEEDALLKLLEKSDNVQDMIYIQDRLSQVRSSKESLIQQNKLIDSQVAETEVRLSVNEVKKITKEESTTILTKTKDNWHDQLKFWQQLGQQLAVFFLSVGPYLVAIIGVLGVIWCVNKKRRV</sequence>
<organism evidence="4 5">
    <name type="scientific">Vagococcus allomyrinae</name>
    <dbReference type="NCBI Taxonomy" id="2794353"/>
    <lineage>
        <taxon>Bacteria</taxon>
        <taxon>Bacillati</taxon>
        <taxon>Bacillota</taxon>
        <taxon>Bacilli</taxon>
        <taxon>Lactobacillales</taxon>
        <taxon>Enterococcaceae</taxon>
        <taxon>Vagococcus</taxon>
    </lineage>
</organism>
<gene>
    <name evidence="4" type="ORF">I6N95_19670</name>
</gene>
<dbReference type="Pfam" id="PF14257">
    <property type="entry name" value="DUF4349"/>
    <property type="match status" value="1"/>
</dbReference>
<dbReference type="AlphaFoldDB" id="A0A940SYC5"/>
<name>A0A940SYC5_9ENTE</name>